<dbReference type="Gene3D" id="3.60.40.10">
    <property type="entry name" value="PPM-type phosphatase domain"/>
    <property type="match status" value="1"/>
</dbReference>
<dbReference type="Pfam" id="PF07228">
    <property type="entry name" value="SpoIIE"/>
    <property type="match status" value="1"/>
</dbReference>
<dbReference type="PROSITE" id="PS50885">
    <property type="entry name" value="HAMP"/>
    <property type="match status" value="1"/>
</dbReference>
<dbReference type="SMART" id="SM00331">
    <property type="entry name" value="PP2C_SIG"/>
    <property type="match status" value="1"/>
</dbReference>
<dbReference type="GO" id="GO:0016020">
    <property type="term" value="C:membrane"/>
    <property type="evidence" value="ECO:0007669"/>
    <property type="project" value="InterPro"/>
</dbReference>
<dbReference type="InterPro" id="IPR003660">
    <property type="entry name" value="HAMP_dom"/>
</dbReference>
<protein>
    <submittedName>
        <fullName evidence="4">Response regulator receiver modulated serine phosphatase</fullName>
    </submittedName>
</protein>
<keyword evidence="2" id="KW-0472">Membrane</keyword>
<feature type="transmembrane region" description="Helical" evidence="2">
    <location>
        <begin position="265"/>
        <end position="287"/>
    </location>
</feature>
<gene>
    <name evidence="4" type="ORF">U14_01301</name>
</gene>
<name>A0A0S6VRV6_9BACT</name>
<dbReference type="Gene3D" id="1.20.120.1530">
    <property type="match status" value="1"/>
</dbReference>
<dbReference type="InterPro" id="IPR001932">
    <property type="entry name" value="PPM-type_phosphatase-like_dom"/>
</dbReference>
<keyword evidence="5" id="KW-1185">Reference proteome</keyword>
<evidence type="ECO:0000256" key="1">
    <source>
        <dbReference type="ARBA" id="ARBA00022801"/>
    </source>
</evidence>
<reference evidence="4" key="1">
    <citation type="journal article" date="2015" name="PeerJ">
        <title>First genomic representation of candidate bacterial phylum KSB3 points to enhanced environmental sensing as a trigger of wastewater bulking.</title>
        <authorList>
            <person name="Sekiguchi Y."/>
            <person name="Ohashi A."/>
            <person name="Parks D.H."/>
            <person name="Yamauchi T."/>
            <person name="Tyson G.W."/>
            <person name="Hugenholtz P."/>
        </authorList>
    </citation>
    <scope>NUCLEOTIDE SEQUENCE [LARGE SCALE GENOMIC DNA]</scope>
</reference>
<evidence type="ECO:0000256" key="2">
    <source>
        <dbReference type="SAM" id="Phobius"/>
    </source>
</evidence>
<proteinExistence type="predicted"/>
<dbReference type="AlphaFoldDB" id="A0A0S6VRV6"/>
<keyword evidence="1" id="KW-0378">Hydrolase</keyword>
<dbReference type="STRING" id="1499966.U14_01301"/>
<dbReference type="HOGENOM" id="CLU_413159_0_0_0"/>
<dbReference type="InterPro" id="IPR036457">
    <property type="entry name" value="PPM-type-like_dom_sf"/>
</dbReference>
<evidence type="ECO:0000313" key="4">
    <source>
        <dbReference type="EMBL" id="GAK50075.1"/>
    </source>
</evidence>
<evidence type="ECO:0000259" key="3">
    <source>
        <dbReference type="PROSITE" id="PS50885"/>
    </source>
</evidence>
<feature type="domain" description="HAMP" evidence="3">
    <location>
        <begin position="289"/>
        <end position="341"/>
    </location>
</feature>
<dbReference type="Pfam" id="PF18947">
    <property type="entry name" value="HAMP_2"/>
    <property type="match status" value="1"/>
</dbReference>
<dbReference type="Proteomes" id="UP000030700">
    <property type="component" value="Unassembled WGS sequence"/>
</dbReference>
<dbReference type="PANTHER" id="PTHR43156:SF2">
    <property type="entry name" value="STAGE II SPORULATION PROTEIN E"/>
    <property type="match status" value="1"/>
</dbReference>
<dbReference type="InterPro" id="IPR052016">
    <property type="entry name" value="Bact_Sigma-Reg"/>
</dbReference>
<keyword evidence="2" id="KW-0812">Transmembrane</keyword>
<dbReference type="EMBL" id="DF820455">
    <property type="protein sequence ID" value="GAK50075.1"/>
    <property type="molecule type" value="Genomic_DNA"/>
</dbReference>
<organism evidence="4">
    <name type="scientific">Candidatus Moduliflexus flocculans</name>
    <dbReference type="NCBI Taxonomy" id="1499966"/>
    <lineage>
        <taxon>Bacteria</taxon>
        <taxon>Candidatus Moduliflexota</taxon>
        <taxon>Candidatus Moduliflexia</taxon>
        <taxon>Candidatus Moduliflexales</taxon>
        <taxon>Candidatus Moduliflexaceae</taxon>
    </lineage>
</organism>
<evidence type="ECO:0000313" key="5">
    <source>
        <dbReference type="Proteomes" id="UP000030700"/>
    </source>
</evidence>
<dbReference type="PANTHER" id="PTHR43156">
    <property type="entry name" value="STAGE II SPORULATION PROTEIN E-RELATED"/>
    <property type="match status" value="1"/>
</dbReference>
<keyword evidence="2" id="KW-1133">Transmembrane helix</keyword>
<dbReference type="GO" id="GO:0007165">
    <property type="term" value="P:signal transduction"/>
    <property type="evidence" value="ECO:0007669"/>
    <property type="project" value="InterPro"/>
</dbReference>
<accession>A0A0S6VRV6</accession>
<sequence length="684" mass="76391">MTGFLENDTFLKWLLSSYRTNPKRFFSFLTISRSLLTTTNALKGFAPTITADRLLVYGSDARLLVAYYRQEQQDHVGAYLRTDEGRDTYLALDDFARLMRELAGNEPLPEVPLPENLPESYPSPIPATTTISFFSENHQLGLRVTAPIVLNKQMLGVFLCDVFFKQAHVARYVALSKTDINFFADNQLSIGTLPTQQMFPAELLAKFETCQDLFSGVRPLRPATITIDRQPYYQGQCALTDGSRRIGAIMVNLSQMTEQREIRKILLAVLAVAGIIGSFAVFLSQVFSRRIVQAFQELNAAIARVACGDLPQPLTRVYPGEFNQTKDNLNLLIAAANETTRIVEAIAAGQLSLDVRERSAHDRLMQAIKRMIRHLNEILSETDNLLHAIYNGQLEARGNVELFAGGWREMITGMNNVIDTYIEMSSLNARLKEDNLRMGAELEVSRRIQQMLLPSPEELVNIDGLEIVGFMQPADEVGGDYYDVLHNQGMLHIGIGDVTGHGLESGIVMLMTQTAIRTLVNRGETDPVIFLNTINRVIFQNIQRMGVERSLTLTMVNYKTGHLRVIGQHEEVLVVRADGRIERIDTVDLGFPLGMVEDIRQWVAEAPITLSSGDGLVLYTDGITEAQNAANNLYGLERLCAIISMIWRDSTAEAVKEAIIQDVRAFIGGALIYDDVTLVVLKQK</sequence>
<dbReference type="GO" id="GO:0016791">
    <property type="term" value="F:phosphatase activity"/>
    <property type="evidence" value="ECO:0007669"/>
    <property type="project" value="TreeGrafter"/>
</dbReference>